<dbReference type="InterPro" id="IPR002110">
    <property type="entry name" value="Ankyrin_rpt"/>
</dbReference>
<accession>A0ABD0P0I3</accession>
<sequence>SGWTPLHYAAKAGCLEVVSFLVESGASACVECHAGRTPLQYAAQENHEETVIFLLRREKNTLRLLDDKKFVFNLMVCGRMNDNLALEELVLHCPAPLDTCVRLSRALTLAALREKERSVDLHAAATHCELMASDLLTLAASAGGHGAGPILRAVDHRGVSVLDCLIEGRQKGVVSHPAVQTYLTDVWYGSLQWDSWKIPLLFFCLLLCPPLWLVLSLPLRH</sequence>
<organism evidence="4 5">
    <name type="scientific">Cirrhinus mrigala</name>
    <name type="common">Mrigala</name>
    <dbReference type="NCBI Taxonomy" id="683832"/>
    <lineage>
        <taxon>Eukaryota</taxon>
        <taxon>Metazoa</taxon>
        <taxon>Chordata</taxon>
        <taxon>Craniata</taxon>
        <taxon>Vertebrata</taxon>
        <taxon>Euteleostomi</taxon>
        <taxon>Actinopterygii</taxon>
        <taxon>Neopterygii</taxon>
        <taxon>Teleostei</taxon>
        <taxon>Ostariophysi</taxon>
        <taxon>Cypriniformes</taxon>
        <taxon>Cyprinidae</taxon>
        <taxon>Labeoninae</taxon>
        <taxon>Labeonini</taxon>
        <taxon>Cirrhinus</taxon>
    </lineage>
</organism>
<dbReference type="PROSITE" id="PS50088">
    <property type="entry name" value="ANK_REPEAT"/>
    <property type="match status" value="2"/>
</dbReference>
<dbReference type="Gene3D" id="1.25.40.20">
    <property type="entry name" value="Ankyrin repeat-containing domain"/>
    <property type="match status" value="1"/>
</dbReference>
<comment type="caution">
    <text evidence="4">The sequence shown here is derived from an EMBL/GenBank/DDBJ whole genome shotgun (WGS) entry which is preliminary data.</text>
</comment>
<feature type="repeat" description="ANK" evidence="3">
    <location>
        <begin position="1"/>
        <end position="27"/>
    </location>
</feature>
<dbReference type="SMART" id="SM00248">
    <property type="entry name" value="ANK"/>
    <property type="match status" value="2"/>
</dbReference>
<protein>
    <submittedName>
        <fullName evidence="4">Uncharacterized protein</fullName>
    </submittedName>
</protein>
<evidence type="ECO:0000256" key="3">
    <source>
        <dbReference type="PROSITE-ProRule" id="PRU00023"/>
    </source>
</evidence>
<feature type="non-terminal residue" evidence="4">
    <location>
        <position position="1"/>
    </location>
</feature>
<keyword evidence="1" id="KW-0677">Repeat</keyword>
<dbReference type="Pfam" id="PF12796">
    <property type="entry name" value="Ank_2"/>
    <property type="match status" value="1"/>
</dbReference>
<proteinExistence type="predicted"/>
<dbReference type="PROSITE" id="PS50297">
    <property type="entry name" value="ANK_REP_REGION"/>
    <property type="match status" value="2"/>
</dbReference>
<feature type="non-terminal residue" evidence="4">
    <location>
        <position position="221"/>
    </location>
</feature>
<keyword evidence="2 3" id="KW-0040">ANK repeat</keyword>
<dbReference type="EMBL" id="JAMKFB020000019">
    <property type="protein sequence ID" value="KAL0167050.1"/>
    <property type="molecule type" value="Genomic_DNA"/>
</dbReference>
<evidence type="ECO:0000256" key="1">
    <source>
        <dbReference type="ARBA" id="ARBA00022737"/>
    </source>
</evidence>
<evidence type="ECO:0000313" key="4">
    <source>
        <dbReference type="EMBL" id="KAL0167050.1"/>
    </source>
</evidence>
<dbReference type="PANTHER" id="PTHR24171">
    <property type="entry name" value="ANKYRIN REPEAT DOMAIN-CONTAINING PROTEIN 39-RELATED"/>
    <property type="match status" value="1"/>
</dbReference>
<name>A0ABD0P0I3_CIRMR</name>
<dbReference type="InterPro" id="IPR036770">
    <property type="entry name" value="Ankyrin_rpt-contain_sf"/>
</dbReference>
<feature type="repeat" description="ANK" evidence="3">
    <location>
        <begin position="34"/>
        <end position="67"/>
    </location>
</feature>
<gene>
    <name evidence="4" type="ORF">M9458_038894</name>
</gene>
<reference evidence="4 5" key="1">
    <citation type="submission" date="2024-05" db="EMBL/GenBank/DDBJ databases">
        <title>Genome sequencing and assembly of Indian major carp, Cirrhinus mrigala (Hamilton, 1822).</title>
        <authorList>
            <person name="Mohindra V."/>
            <person name="Chowdhury L.M."/>
            <person name="Lal K."/>
            <person name="Jena J.K."/>
        </authorList>
    </citation>
    <scope>NUCLEOTIDE SEQUENCE [LARGE SCALE GENOMIC DNA]</scope>
    <source>
        <strain evidence="4">CM1030</strain>
        <tissue evidence="4">Blood</tissue>
    </source>
</reference>
<dbReference type="SUPFAM" id="SSF48403">
    <property type="entry name" value="Ankyrin repeat"/>
    <property type="match status" value="1"/>
</dbReference>
<evidence type="ECO:0000313" key="5">
    <source>
        <dbReference type="Proteomes" id="UP001529510"/>
    </source>
</evidence>
<keyword evidence="5" id="KW-1185">Reference proteome</keyword>
<evidence type="ECO:0000256" key="2">
    <source>
        <dbReference type="ARBA" id="ARBA00023043"/>
    </source>
</evidence>
<dbReference type="AlphaFoldDB" id="A0ABD0P0I3"/>
<dbReference type="Proteomes" id="UP001529510">
    <property type="component" value="Unassembled WGS sequence"/>
</dbReference>